<comment type="caution">
    <text evidence="1">The sequence shown here is derived from an EMBL/GenBank/DDBJ whole genome shotgun (WGS) entry which is preliminary data.</text>
</comment>
<sequence length="62" mass="7185">MSTKIITFKLKYPEVMVGYRKFPEHKFPPQDDDKIKDPAGYKKESNLSTNLLLSISKSVRLL</sequence>
<dbReference type="AlphaFoldDB" id="J3CEJ0"/>
<evidence type="ECO:0000313" key="1">
    <source>
        <dbReference type="EMBL" id="EJL70024.1"/>
    </source>
</evidence>
<keyword evidence="2" id="KW-1185">Reference proteome</keyword>
<protein>
    <submittedName>
        <fullName evidence="1">Uncharacterized protein</fullName>
    </submittedName>
</protein>
<name>J3CEJ0_9FLAO</name>
<organism evidence="1 2">
    <name type="scientific">Chryseobacterium populi</name>
    <dbReference type="NCBI Taxonomy" id="1144316"/>
    <lineage>
        <taxon>Bacteria</taxon>
        <taxon>Pseudomonadati</taxon>
        <taxon>Bacteroidota</taxon>
        <taxon>Flavobacteriia</taxon>
        <taxon>Flavobacteriales</taxon>
        <taxon>Weeksellaceae</taxon>
        <taxon>Chryseobacterium group</taxon>
        <taxon>Chryseobacterium</taxon>
    </lineage>
</organism>
<gene>
    <name evidence="1" type="ORF">PMI13_03033</name>
</gene>
<dbReference type="PATRIC" id="fig|1144316.3.peg.3054"/>
<dbReference type="Proteomes" id="UP000007509">
    <property type="component" value="Unassembled WGS sequence"/>
</dbReference>
<reference evidence="1 2" key="1">
    <citation type="journal article" date="2012" name="J. Bacteriol.">
        <title>Twenty-one genome sequences from Pseudomonas species and 19 genome sequences from diverse bacteria isolated from the rhizosphere and endosphere of Populus deltoides.</title>
        <authorList>
            <person name="Brown S.D."/>
            <person name="Utturkar S.M."/>
            <person name="Klingeman D.M."/>
            <person name="Johnson C.M."/>
            <person name="Martin S.L."/>
            <person name="Land M.L."/>
            <person name="Lu T.Y."/>
            <person name="Schadt C.W."/>
            <person name="Doktycz M.J."/>
            <person name="Pelletier D.A."/>
        </authorList>
    </citation>
    <scope>NUCLEOTIDE SEQUENCE [LARGE SCALE GENOMIC DNA]</scope>
    <source>
        <strain evidence="1 2">CF314</strain>
    </source>
</reference>
<proteinExistence type="predicted"/>
<dbReference type="EMBL" id="AKJY01000063">
    <property type="protein sequence ID" value="EJL70024.1"/>
    <property type="molecule type" value="Genomic_DNA"/>
</dbReference>
<accession>J3CEJ0</accession>
<evidence type="ECO:0000313" key="2">
    <source>
        <dbReference type="Proteomes" id="UP000007509"/>
    </source>
</evidence>